<evidence type="ECO:0000313" key="1">
    <source>
        <dbReference type="EMBL" id="SGY23386.1"/>
    </source>
</evidence>
<protein>
    <submittedName>
        <fullName evidence="1">BQ5605_C019g08932 protein</fullName>
    </submittedName>
</protein>
<gene>
    <name evidence="1" type="primary">BQ5605_C019g08932</name>
    <name evidence="1" type="ORF">BQ5605_C019G08932</name>
</gene>
<sequence length="160" mass="18157">MPELVTVACNAELDDCNLLQLTRHLQRARAIRLLFACFYPFVISAIESRYLRTIEVSPQRSNLDDVLSFASTTSDSRSSRSRRTDQAQYVYSGPLLRNSPVSALDDVVVKCSLGQLMRSNINFSMDLLKELCRAHHVEGYSRRKPLVKDMSTPLFGRSQL</sequence>
<reference evidence="1 2" key="1">
    <citation type="submission" date="2016-11" db="EMBL/GenBank/DDBJ databases">
        <authorList>
            <person name="Jaros S."/>
            <person name="Januszkiewicz K."/>
            <person name="Wedrychowicz H."/>
        </authorList>
    </citation>
    <scope>NUCLEOTIDE SEQUENCE [LARGE SCALE GENOMIC DNA]</scope>
</reference>
<organism evidence="1 2">
    <name type="scientific">Microbotryum silenes-dioicae</name>
    <dbReference type="NCBI Taxonomy" id="796604"/>
    <lineage>
        <taxon>Eukaryota</taxon>
        <taxon>Fungi</taxon>
        <taxon>Dikarya</taxon>
        <taxon>Basidiomycota</taxon>
        <taxon>Pucciniomycotina</taxon>
        <taxon>Microbotryomycetes</taxon>
        <taxon>Microbotryales</taxon>
        <taxon>Microbotryaceae</taxon>
        <taxon>Microbotryum</taxon>
    </lineage>
</organism>
<dbReference type="Proteomes" id="UP000249464">
    <property type="component" value="Unassembled WGS sequence"/>
</dbReference>
<dbReference type="AlphaFoldDB" id="A0A2X0NZJ2"/>
<accession>A0A2X0NZJ2</accession>
<evidence type="ECO:0000313" key="2">
    <source>
        <dbReference type="Proteomes" id="UP000249464"/>
    </source>
</evidence>
<dbReference type="EMBL" id="FQNC01000019">
    <property type="protein sequence ID" value="SGY23386.1"/>
    <property type="molecule type" value="Genomic_DNA"/>
</dbReference>
<keyword evidence="2" id="KW-1185">Reference proteome</keyword>
<proteinExistence type="predicted"/>
<name>A0A2X0NZJ2_9BASI</name>